<dbReference type="InterPro" id="IPR045867">
    <property type="entry name" value="DNA-dir_RpoC_beta_prime"/>
</dbReference>
<comment type="similarity">
    <text evidence="8">Belongs to the RNA polymerase beta' chain family.</text>
</comment>
<dbReference type="Pfam" id="PF11523">
    <property type="entry name" value="DUF3223"/>
    <property type="match status" value="1"/>
</dbReference>
<keyword evidence="1 8" id="KW-0240">DNA-directed RNA polymerase</keyword>
<dbReference type="CDD" id="cd10506">
    <property type="entry name" value="RNAP_IV_RPD1_N"/>
    <property type="match status" value="1"/>
</dbReference>
<evidence type="ECO:0000313" key="10">
    <source>
        <dbReference type="EMBL" id="KAJ4846700.1"/>
    </source>
</evidence>
<keyword evidence="2 8" id="KW-0808">Transferase</keyword>
<dbReference type="Pfam" id="PF04997">
    <property type="entry name" value="RNA_pol_Rpb1_1"/>
    <property type="match status" value="1"/>
</dbReference>
<dbReference type="SUPFAM" id="SSF64484">
    <property type="entry name" value="beta and beta-prime subunits of DNA dependent RNA-polymerase"/>
    <property type="match status" value="1"/>
</dbReference>
<dbReference type="InterPro" id="IPR007083">
    <property type="entry name" value="RNA_pol_Rpb1_4"/>
</dbReference>
<proteinExistence type="inferred from homology"/>
<dbReference type="OrthoDB" id="409625at2759"/>
<dbReference type="GO" id="GO:0003677">
    <property type="term" value="F:DNA binding"/>
    <property type="evidence" value="ECO:0007669"/>
    <property type="project" value="InterPro"/>
</dbReference>
<dbReference type="Pfam" id="PF05000">
    <property type="entry name" value="RNA_pol_Rpb1_4"/>
    <property type="match status" value="1"/>
</dbReference>
<dbReference type="Gene3D" id="2.40.40.20">
    <property type="match status" value="1"/>
</dbReference>
<dbReference type="GO" id="GO:0003899">
    <property type="term" value="F:DNA-directed RNA polymerase activity"/>
    <property type="evidence" value="ECO:0007669"/>
    <property type="project" value="UniProtKB-EC"/>
</dbReference>
<keyword evidence="4" id="KW-0479">Metal-binding</keyword>
<dbReference type="InterPro" id="IPR044893">
    <property type="entry name" value="RNA_pol_Rpb1_clamp_domain"/>
</dbReference>
<keyword evidence="5" id="KW-0862">Zinc</keyword>
<evidence type="ECO:0000256" key="4">
    <source>
        <dbReference type="ARBA" id="ARBA00022723"/>
    </source>
</evidence>
<dbReference type="GO" id="GO:0000428">
    <property type="term" value="C:DNA-directed RNA polymerase complex"/>
    <property type="evidence" value="ECO:0007669"/>
    <property type="project" value="UniProtKB-KW"/>
</dbReference>
<dbReference type="EC" id="2.7.7.6" evidence="8"/>
<evidence type="ECO:0000256" key="8">
    <source>
        <dbReference type="RuleBase" id="RU004279"/>
    </source>
</evidence>
<name>A0A9Q0GAZ4_9ROSI</name>
<dbReference type="InterPro" id="IPR040403">
    <property type="entry name" value="NRPD1_N"/>
</dbReference>
<evidence type="ECO:0000256" key="7">
    <source>
        <dbReference type="ARBA" id="ARBA00048552"/>
    </source>
</evidence>
<keyword evidence="6 8" id="KW-0804">Transcription</keyword>
<dbReference type="EMBL" id="JAKUCV010001363">
    <property type="protein sequence ID" value="KAJ4846700.1"/>
    <property type="molecule type" value="Genomic_DNA"/>
</dbReference>
<keyword evidence="3 8" id="KW-0548">Nucleotidyltransferase</keyword>
<evidence type="ECO:0000259" key="9">
    <source>
        <dbReference type="SMART" id="SM00663"/>
    </source>
</evidence>
<dbReference type="Gene3D" id="4.10.860.120">
    <property type="entry name" value="RNA polymerase II, clamp domain"/>
    <property type="match status" value="1"/>
</dbReference>
<feature type="domain" description="RNA polymerase N-terminal" evidence="9">
    <location>
        <begin position="232"/>
        <end position="520"/>
    </location>
</feature>
<evidence type="ECO:0000313" key="11">
    <source>
        <dbReference type="Proteomes" id="UP001141552"/>
    </source>
</evidence>
<protein>
    <recommendedName>
        <fullName evidence="8">DNA-directed RNA polymerase subunit</fullName>
        <ecNumber evidence="8">2.7.7.6</ecNumber>
    </recommendedName>
</protein>
<dbReference type="GO" id="GO:0006351">
    <property type="term" value="P:DNA-templated transcription"/>
    <property type="evidence" value="ECO:0007669"/>
    <property type="project" value="InterPro"/>
</dbReference>
<dbReference type="Gene3D" id="3.30.1490.180">
    <property type="entry name" value="RNA polymerase ii"/>
    <property type="match status" value="1"/>
</dbReference>
<evidence type="ECO:0000256" key="5">
    <source>
        <dbReference type="ARBA" id="ARBA00022833"/>
    </source>
</evidence>
<dbReference type="Gene3D" id="1.10.274.100">
    <property type="entry name" value="RNA polymerase Rpb1, domain 3"/>
    <property type="match status" value="1"/>
</dbReference>
<dbReference type="PANTHER" id="PTHR19376:SF36">
    <property type="entry name" value="DNA-DIRECTED RNA POLYMERASE IV SUBUNIT 1"/>
    <property type="match status" value="1"/>
</dbReference>
<dbReference type="GO" id="GO:0046872">
    <property type="term" value="F:metal ion binding"/>
    <property type="evidence" value="ECO:0007669"/>
    <property type="project" value="UniProtKB-KW"/>
</dbReference>
<dbReference type="Gene3D" id="3.10.450.40">
    <property type="match status" value="1"/>
</dbReference>
<comment type="caution">
    <text evidence="10">The sequence shown here is derived from an EMBL/GenBank/DDBJ whole genome shotgun (WGS) entry which is preliminary data.</text>
</comment>
<dbReference type="InterPro" id="IPR006592">
    <property type="entry name" value="RNA_pol_N"/>
</dbReference>
<organism evidence="10 11">
    <name type="scientific">Turnera subulata</name>
    <dbReference type="NCBI Taxonomy" id="218843"/>
    <lineage>
        <taxon>Eukaryota</taxon>
        <taxon>Viridiplantae</taxon>
        <taxon>Streptophyta</taxon>
        <taxon>Embryophyta</taxon>
        <taxon>Tracheophyta</taxon>
        <taxon>Spermatophyta</taxon>
        <taxon>Magnoliopsida</taxon>
        <taxon>eudicotyledons</taxon>
        <taxon>Gunneridae</taxon>
        <taxon>Pentapetalae</taxon>
        <taxon>rosids</taxon>
        <taxon>fabids</taxon>
        <taxon>Malpighiales</taxon>
        <taxon>Passifloraceae</taxon>
        <taxon>Turnera</taxon>
    </lineage>
</organism>
<dbReference type="Pfam" id="PF04983">
    <property type="entry name" value="RNA_pol_Rpb1_3"/>
    <property type="match status" value="1"/>
</dbReference>
<dbReference type="Gene3D" id="1.10.132.30">
    <property type="match status" value="1"/>
</dbReference>
<reference evidence="10" key="1">
    <citation type="submission" date="2022-02" db="EMBL/GenBank/DDBJ databases">
        <authorList>
            <person name="Henning P.M."/>
            <person name="McCubbin A.G."/>
            <person name="Shore J.S."/>
        </authorList>
    </citation>
    <scope>NUCLEOTIDE SEQUENCE</scope>
    <source>
        <strain evidence="10">F60SS</strain>
        <tissue evidence="10">Leaves</tissue>
    </source>
</reference>
<dbReference type="InterPro" id="IPR007066">
    <property type="entry name" value="RNA_pol_Rpb1_3"/>
</dbReference>
<evidence type="ECO:0000256" key="1">
    <source>
        <dbReference type="ARBA" id="ARBA00022478"/>
    </source>
</evidence>
<dbReference type="SMART" id="SM00663">
    <property type="entry name" value="RPOLA_N"/>
    <property type="match status" value="1"/>
</dbReference>
<dbReference type="InterPro" id="IPR000722">
    <property type="entry name" value="RNA_pol_asu"/>
</dbReference>
<accession>A0A9Q0GAZ4</accession>
<evidence type="ECO:0000256" key="6">
    <source>
        <dbReference type="ARBA" id="ARBA00023163"/>
    </source>
</evidence>
<reference evidence="10" key="2">
    <citation type="journal article" date="2023" name="Plants (Basel)">
        <title>Annotation of the Turnera subulata (Passifloraceae) Draft Genome Reveals the S-Locus Evolved after the Divergence of Turneroideae from Passifloroideae in a Stepwise Manner.</title>
        <authorList>
            <person name="Henning P.M."/>
            <person name="Roalson E.H."/>
            <person name="Mir W."/>
            <person name="McCubbin A.G."/>
            <person name="Shore J.S."/>
        </authorList>
    </citation>
    <scope>NUCLEOTIDE SEQUENCE</scope>
    <source>
        <strain evidence="10">F60SS</strain>
    </source>
</reference>
<evidence type="ECO:0000256" key="3">
    <source>
        <dbReference type="ARBA" id="ARBA00022695"/>
    </source>
</evidence>
<dbReference type="PANTHER" id="PTHR19376">
    <property type="entry name" value="DNA-DIRECTED RNA POLYMERASE"/>
    <property type="match status" value="1"/>
</dbReference>
<comment type="function">
    <text evidence="8">DNA-dependent RNA polymerase catalyzes the transcription of DNA into RNA using the four ribonucleoside triphosphates as substrates.</text>
</comment>
<evidence type="ECO:0000256" key="2">
    <source>
        <dbReference type="ARBA" id="ARBA00022679"/>
    </source>
</evidence>
<comment type="catalytic activity">
    <reaction evidence="7 8">
        <text>RNA(n) + a ribonucleoside 5'-triphosphate = RNA(n+1) + diphosphate</text>
        <dbReference type="Rhea" id="RHEA:21248"/>
        <dbReference type="Rhea" id="RHEA-COMP:14527"/>
        <dbReference type="Rhea" id="RHEA-COMP:17342"/>
        <dbReference type="ChEBI" id="CHEBI:33019"/>
        <dbReference type="ChEBI" id="CHEBI:61557"/>
        <dbReference type="ChEBI" id="CHEBI:140395"/>
        <dbReference type="EC" id="2.7.7.6"/>
    </reaction>
</comment>
<dbReference type="InterPro" id="IPR038120">
    <property type="entry name" value="Rpb1_funnel_sf"/>
</dbReference>
<dbReference type="InterPro" id="IPR042102">
    <property type="entry name" value="RNA_pol_Rpb1_3_sf"/>
</dbReference>
<sequence>MSTESPDPMEIGFPDKQEVPSAILTRVLFSVSTEAEKEKFSVLSIDAVSEVTDPKLGLPNPTSQCSTCGAENLKSCEGHFGVVKFPFPILHPYFLKEVVHILNQICPGCKSIRKEMVKGINLLSKKGPSSGCKYCTGNNMGYPAMKFRVSSKEIFKRTTIIAAIIEKFSTALRRKGYKTLVAPDYWDIIPKDEQLEETTTKPEKRVLSHAQVHMLLMDVDPNFFRRFELKPELYFINYFPVTPNCHRVTEFIHMSSNAQRLMFDERTRAYKKIVDFRGPSNELGHRAVDCLKTSKIAPDHSVNIDPFIVQQKKINDNAPNPSGLRWIKDLILGKRNDHSFRMVVVGDPNLKLDEIGIPCQVAERLNISETLTNWNWDRLIVSVEVGLIEKGQVHVRREGSLVRVRRVKDLKVGDTIYRPLSDGDTVLINRPPSVHQHSLISFSVKVLPVASVLAINPLCCPPFRADFDGDCLHGYVPQSVETRVELTELLALDKQLINTQSGRSLLSFSQDSLVASHLILKDGILFNLKEMQQLQMFFPNHLLPSDASVKAPSVDGCLWTGEQLISMLLPARFGHECPPKDVCACKGEFISSEGSFWLRDTDGNFFQSLIKHSQTEVLDFLHGAQEVLCEWLSTRGLSVSLSDLYLSSDSCSRENMVDEILFGLQDAEHACYLKHLMVDSCRDFLAGNEEVNGNPMPFDVECMSFEKQRSAALSQISLDAFKEKFRDIQSLVYKHASKDNSLLAMFKAGSKGNLLKLVQHSMCLGMQHSLVPLSFRMPRQLSCIGWNKQKDNDAVEFAKRYIPYAVIENSFVTGLNPVECFAHSLTSRDSSFSDNADLPGTLNRKLMFFMRDVHLAYDGTVRNAYGNQIVQFSYKIDEQSVPNSRTDENSDVMASQPVGSLAACAISEAAYSSLDQPISLLEKSPLLNLKNVLESGLKKSNAPRTVSLYLSKKLGRQRYGFEYGALEVQNHLQRLVFCDIVSVTSIIFTPRGKTRFGPWVCHFHVSKEMMKKRSLKVQSIVDTLYQRCKVDSSFPEVQIACKDCSAVGCVKEKDETFCITVAFIEKSKNSSVELRLIHGLILFLLQTVIKGLMEIKKVDILWNDKHKIPKSKSHHGELYLRVTMSGGSDKTKLWNSLVENCIPIMDLIDWSRSHPDNIKDFSMAYGINAGWKLFLNNLESAMSDAGKTVLPEHLRLAANCLSVSGEFVGLNAGGWKKQREDGSSPPTFVQAFFSRPGDCFIKAAKAEEKDDLRGCLDALAWGKVPQIGTGHFDIVYPNKDYGLPKPIDVYSLLGSRMDKHDADFEMPDIGSYDSDKCGSRFLHIADGYASLKSHTLKRISEVLRRLFSYDDIQRLFREVRHILNNRAVDAPLKEKDKSVVMMALNFHPRREDKMGIGVEDIKVIHHPQHKDTRCFALVRTDLTEEDFSYRKCHLAALEIIDPDKAKSFHKKFLQRRPMDAEINSKVSPVSWAPKNNNEWSGWPCK</sequence>
<dbReference type="InterPro" id="IPR007080">
    <property type="entry name" value="RNA_pol_Rpb1_1"/>
</dbReference>
<dbReference type="Pfam" id="PF00623">
    <property type="entry name" value="RNA_pol_Rpb1_2"/>
    <property type="match status" value="1"/>
</dbReference>
<dbReference type="Proteomes" id="UP001141552">
    <property type="component" value="Unassembled WGS sequence"/>
</dbReference>
<keyword evidence="11" id="KW-1185">Reference proteome</keyword>
<gene>
    <name evidence="10" type="ORF">Tsubulata_031972</name>
</gene>